<gene>
    <name evidence="8" type="ORF">QJT81_19990</name>
</gene>
<evidence type="ECO:0000256" key="6">
    <source>
        <dbReference type="RuleBase" id="RU004296"/>
    </source>
</evidence>
<evidence type="ECO:0000256" key="4">
    <source>
        <dbReference type="ARBA" id="ARBA00022801"/>
    </source>
</evidence>
<dbReference type="InterPro" id="IPR009003">
    <property type="entry name" value="Peptidase_S1_PA"/>
</dbReference>
<dbReference type="InterPro" id="IPR008256">
    <property type="entry name" value="Peptidase_S1B"/>
</dbReference>
<feature type="region of interest" description="Disordered" evidence="7">
    <location>
        <begin position="26"/>
        <end position="52"/>
    </location>
</feature>
<evidence type="ECO:0000313" key="8">
    <source>
        <dbReference type="EMBL" id="WGZ94042.1"/>
    </source>
</evidence>
<keyword evidence="3" id="KW-0732">Signal</keyword>
<sequence length="342" mass="35229">MPYLTGCGGGDTAATSQNSINDKTTAANVTATEPSSSTPAVSSTSNSANTNSTTSYALVSSSGAIIASTNNSASNNTASFGSTGIEGRLEADDVDLTPLSDAERAAIKIATPTATARIIQESILGFDSRFQVIPASYPERAVALITYNGNTHCSGWLVSKDTLVTAGHCVHGGGSTGRWGATTAFKVYPGFSDGYAPYGSCTPRELYSTYGWVTNADSNADIGLIKLDCTVGNSTGYFSYAITDTIDNTAVNINGYPGDKAGGGQQWGSKGIVLYATPTKIHYDNDTTGGMSGSPVWVQDSTTAWALGIHTNGENTLAPGSNSGTRISKEVFDLITAAKALP</sequence>
<keyword evidence="5 6" id="KW-0720">Serine protease</keyword>
<protein>
    <recommendedName>
        <fullName evidence="6">Serine protease</fullName>
        <ecNumber evidence="6">3.4.21.-</ecNumber>
    </recommendedName>
</protein>
<dbReference type="EC" id="3.4.21.-" evidence="6"/>
<dbReference type="AlphaFoldDB" id="A0AA95HAT7"/>
<dbReference type="GO" id="GO:0004252">
    <property type="term" value="F:serine-type endopeptidase activity"/>
    <property type="evidence" value="ECO:0007669"/>
    <property type="project" value="InterPro"/>
</dbReference>
<name>A0AA95HAT7_9GAMM</name>
<dbReference type="Pfam" id="PF13365">
    <property type="entry name" value="Trypsin_2"/>
    <property type="match status" value="1"/>
</dbReference>
<evidence type="ECO:0000256" key="1">
    <source>
        <dbReference type="ARBA" id="ARBA00008764"/>
    </source>
</evidence>
<organism evidence="8">
    <name type="scientific">Candidatus Thiothrix putei</name>
    <dbReference type="NCBI Taxonomy" id="3080811"/>
    <lineage>
        <taxon>Bacteria</taxon>
        <taxon>Pseudomonadati</taxon>
        <taxon>Pseudomonadota</taxon>
        <taxon>Gammaproteobacteria</taxon>
        <taxon>Thiotrichales</taxon>
        <taxon>Thiotrichaceae</taxon>
        <taxon>Thiothrix</taxon>
    </lineage>
</organism>
<dbReference type="KEGG" id="tput:QJT81_19990"/>
<dbReference type="EMBL" id="CP124756">
    <property type="protein sequence ID" value="WGZ94042.1"/>
    <property type="molecule type" value="Genomic_DNA"/>
</dbReference>
<accession>A0AA95HAT7</accession>
<comment type="similarity">
    <text evidence="1 6">Belongs to the peptidase S1B family.</text>
</comment>
<feature type="compositionally biased region" description="Low complexity" evidence="7">
    <location>
        <begin position="29"/>
        <end position="52"/>
    </location>
</feature>
<keyword evidence="2 6" id="KW-0645">Protease</keyword>
<reference evidence="8" key="1">
    <citation type="journal article" date="2023" name="Int. J. Mol. Sci.">
        <title>Metagenomics Revealed a New Genus 'Candidatus Thiocaldithrix dubininis' gen. nov., sp. nov. and a New Species 'Candidatus Thiothrix putei' sp. nov. in the Family Thiotrichaceae, Some Members of Which Have Traits of Both Na+- and H+-Motive Energetics.</title>
        <authorList>
            <person name="Ravin N.V."/>
            <person name="Muntyan M.S."/>
            <person name="Smolyakov D.D."/>
            <person name="Rudenko T.S."/>
            <person name="Beletsky A.V."/>
            <person name="Mardanov A.V."/>
            <person name="Grabovich M.Y."/>
        </authorList>
    </citation>
    <scope>NUCLEOTIDE SEQUENCE</scope>
    <source>
        <strain evidence="8">GKL-02</strain>
    </source>
</reference>
<feature type="region of interest" description="Disordered" evidence="7">
    <location>
        <begin position="1"/>
        <end position="20"/>
    </location>
</feature>
<dbReference type="InterPro" id="IPR018114">
    <property type="entry name" value="TRYPSIN_HIS"/>
</dbReference>
<reference evidence="8" key="2">
    <citation type="submission" date="2023-04" db="EMBL/GenBank/DDBJ databases">
        <authorList>
            <person name="Beletskiy A.V."/>
            <person name="Mardanov A.V."/>
            <person name="Ravin N.V."/>
        </authorList>
    </citation>
    <scope>NUCLEOTIDE SEQUENCE</scope>
    <source>
        <strain evidence="8">GKL-02</strain>
    </source>
</reference>
<dbReference type="InterPro" id="IPR043504">
    <property type="entry name" value="Peptidase_S1_PA_chymotrypsin"/>
</dbReference>
<dbReference type="PANTHER" id="PTHR15462:SF8">
    <property type="entry name" value="SERINE PROTEASE"/>
    <property type="match status" value="1"/>
</dbReference>
<evidence type="ECO:0000256" key="7">
    <source>
        <dbReference type="SAM" id="MobiDB-lite"/>
    </source>
</evidence>
<proteinExistence type="inferred from homology"/>
<evidence type="ECO:0000256" key="5">
    <source>
        <dbReference type="ARBA" id="ARBA00022825"/>
    </source>
</evidence>
<dbReference type="PROSITE" id="PS00134">
    <property type="entry name" value="TRYPSIN_HIS"/>
    <property type="match status" value="1"/>
</dbReference>
<dbReference type="InterPro" id="IPR050966">
    <property type="entry name" value="Glutamyl_endopeptidase"/>
</dbReference>
<dbReference type="PANTHER" id="PTHR15462">
    <property type="entry name" value="SERINE PROTEASE"/>
    <property type="match status" value="1"/>
</dbReference>
<dbReference type="Gene3D" id="2.40.10.10">
    <property type="entry name" value="Trypsin-like serine proteases"/>
    <property type="match status" value="2"/>
</dbReference>
<dbReference type="SUPFAM" id="SSF50494">
    <property type="entry name" value="Trypsin-like serine proteases"/>
    <property type="match status" value="1"/>
</dbReference>
<dbReference type="Proteomes" id="UP001301326">
    <property type="component" value="Chromosome"/>
</dbReference>
<keyword evidence="4 6" id="KW-0378">Hydrolase</keyword>
<feature type="compositionally biased region" description="Gly residues" evidence="7">
    <location>
        <begin position="1"/>
        <end position="11"/>
    </location>
</feature>
<evidence type="ECO:0000256" key="2">
    <source>
        <dbReference type="ARBA" id="ARBA00022670"/>
    </source>
</evidence>
<evidence type="ECO:0000256" key="3">
    <source>
        <dbReference type="ARBA" id="ARBA00022729"/>
    </source>
</evidence>
<dbReference type="PRINTS" id="PR00839">
    <property type="entry name" value="V8PROTEASE"/>
</dbReference>
<dbReference type="GO" id="GO:0006508">
    <property type="term" value="P:proteolysis"/>
    <property type="evidence" value="ECO:0007669"/>
    <property type="project" value="UniProtKB-KW"/>
</dbReference>